<proteinExistence type="predicted"/>
<reference evidence="1 2" key="1">
    <citation type="journal article" date="2011" name="PLoS Genet.">
        <title>Azospirillum genomes reveal transition of bacteria from aquatic to terrestrial environments.</title>
        <authorList>
            <person name="Wisniewski-Dye F."/>
            <person name="Borziak K."/>
            <person name="Khalsa-Moyers G."/>
            <person name="Alexandre G."/>
            <person name="Sukharnikov L.O."/>
            <person name="Wuichet K."/>
            <person name="Hurst G.B."/>
            <person name="McDonald W.H."/>
            <person name="Robertson J.S."/>
            <person name="Barbe V."/>
            <person name="Calteau A."/>
            <person name="Rouy Z."/>
            <person name="Mangenot S."/>
            <person name="Prigent-Combaret C."/>
            <person name="Normand P."/>
            <person name="Boyer M."/>
            <person name="Siguier P."/>
            <person name="Dessaux Y."/>
            <person name="Elmerich C."/>
            <person name="Condemine G."/>
            <person name="Krishnen G."/>
            <person name="Kennedy I."/>
            <person name="Paterson A.H."/>
            <person name="Gonzalez V."/>
            <person name="Mavingui P."/>
            <person name="Zhulin I.B."/>
        </authorList>
    </citation>
    <scope>NUCLEOTIDE SEQUENCE [LARGE SCALE GENOMIC DNA]</scope>
    <source>
        <strain evidence="1 2">Sp245</strain>
    </source>
</reference>
<evidence type="ECO:0000313" key="2">
    <source>
        <dbReference type="Proteomes" id="UP000007319"/>
    </source>
</evidence>
<dbReference type="EMBL" id="HE577330">
    <property type="protein sequence ID" value="CCD02856.1"/>
    <property type="molecule type" value="Genomic_DNA"/>
</dbReference>
<name>A0A9P1NRP5_9PROT</name>
<dbReference type="Proteomes" id="UP000007319">
    <property type="component" value="Plasmid AZOBR_p3"/>
</dbReference>
<dbReference type="RefSeq" id="WP_014199368.1">
    <property type="nucleotide sequence ID" value="NC_016595.1"/>
</dbReference>
<dbReference type="KEGG" id="abs:AZOBR_p340094"/>
<keyword evidence="2" id="KW-1185">Reference proteome</keyword>
<gene>
    <name evidence="1" type="ORF">AZOBR_p340094</name>
</gene>
<evidence type="ECO:0000313" key="1">
    <source>
        <dbReference type="EMBL" id="CCD02856.1"/>
    </source>
</evidence>
<organism evidence="1 2">
    <name type="scientific">Azospirillum baldaniorum</name>
    <dbReference type="NCBI Taxonomy" id="1064539"/>
    <lineage>
        <taxon>Bacteria</taxon>
        <taxon>Pseudomonadati</taxon>
        <taxon>Pseudomonadota</taxon>
        <taxon>Alphaproteobacteria</taxon>
        <taxon>Rhodospirillales</taxon>
        <taxon>Azospirillaceae</taxon>
        <taxon>Azospirillum</taxon>
    </lineage>
</organism>
<accession>A0A9P1NRP5</accession>
<geneLocation type="plasmid" evidence="1 2">
    <name>AZOBR_p3</name>
</geneLocation>
<sequence length="139" mass="15095">MTDTTPMITMQEAAAALDGNEYGFEGSREMFAQMKAAGLVAVFGASDDLMEFRGAVYDEIGAYDGGTAYFTENGLLSEETSNFDALKMKAMPVKAIWCPEGLDTSWLMTTNLPHARFKIMEGGDLYCAGLVFDLKDCAP</sequence>
<protein>
    <submittedName>
        <fullName evidence="1">Uncharacterized protein</fullName>
    </submittedName>
</protein>
<keyword evidence="1" id="KW-0614">Plasmid</keyword>
<dbReference type="AlphaFoldDB" id="A0A9P1NRP5"/>